<comment type="catalytic activity">
    <reaction evidence="9">
        <text>di-trans,octa-cis-undecaprenyl diphosphate + H2O = di-trans,octa-cis-undecaprenyl phosphate + phosphate + H(+)</text>
        <dbReference type="Rhea" id="RHEA:28094"/>
        <dbReference type="ChEBI" id="CHEBI:15377"/>
        <dbReference type="ChEBI" id="CHEBI:15378"/>
        <dbReference type="ChEBI" id="CHEBI:43474"/>
        <dbReference type="ChEBI" id="CHEBI:58405"/>
        <dbReference type="ChEBI" id="CHEBI:60392"/>
        <dbReference type="EC" id="3.6.1.27"/>
    </reaction>
</comment>
<evidence type="ECO:0000256" key="2">
    <source>
        <dbReference type="ARBA" id="ARBA00012374"/>
    </source>
</evidence>
<evidence type="ECO:0000256" key="10">
    <source>
        <dbReference type="SAM" id="Phobius"/>
    </source>
</evidence>
<dbReference type="RefSeq" id="WP_145930870.1">
    <property type="nucleotide sequence ID" value="NZ_JQSG02000006.1"/>
</dbReference>
<evidence type="ECO:0000256" key="4">
    <source>
        <dbReference type="ARBA" id="ARBA00022692"/>
    </source>
</evidence>
<evidence type="ECO:0000256" key="5">
    <source>
        <dbReference type="ARBA" id="ARBA00022801"/>
    </source>
</evidence>
<dbReference type="STRING" id="160660.BJI67_03765"/>
<sequence length="179" mass="19602">MRLLERLTEVDQHVCRLFNRANRRRMPARLFAAVSRLGDGVFWYAIILALPLIHGAAAARVSLQMVAVGLISLFLYRWLKHTTSRPRPCQAEVGILQSVAPLDEFSFPSGHTMHAVGFSIILVAYYPLWAVVVIPFTILVALSRLVLGLHYPSDVIAGALIGSLTAAASLYAFSGGMIS</sequence>
<dbReference type="InterPro" id="IPR036938">
    <property type="entry name" value="PAP2/HPO_sf"/>
</dbReference>
<dbReference type="Pfam" id="PF01569">
    <property type="entry name" value="PAP2"/>
    <property type="match status" value="1"/>
</dbReference>
<keyword evidence="6 10" id="KW-1133">Transmembrane helix</keyword>
<dbReference type="GO" id="GO:0050380">
    <property type="term" value="F:undecaprenyl-diphosphatase activity"/>
    <property type="evidence" value="ECO:0007669"/>
    <property type="project" value="UniProtKB-EC"/>
</dbReference>
<dbReference type="GO" id="GO:0005886">
    <property type="term" value="C:plasma membrane"/>
    <property type="evidence" value="ECO:0007669"/>
    <property type="project" value="UniProtKB-SubCell"/>
</dbReference>
<keyword evidence="4 10" id="KW-0812">Transmembrane</keyword>
<evidence type="ECO:0000256" key="6">
    <source>
        <dbReference type="ARBA" id="ARBA00022989"/>
    </source>
</evidence>
<evidence type="ECO:0000313" key="13">
    <source>
        <dbReference type="Proteomes" id="UP000029273"/>
    </source>
</evidence>
<dbReference type="AlphaFoldDB" id="A0A1A6C1U9"/>
<reference evidence="12 13" key="1">
    <citation type="journal article" date="2014" name="Genome Announc.">
        <title>Draft Genome Sequence of the Iron-Oxidizing, Acidophilic, and Halotolerant 'Thiobacillus prosperus' Type Strain DSM 5130.</title>
        <authorList>
            <person name="Ossandon F.J."/>
            <person name="Cardenas J.P."/>
            <person name="Corbett M."/>
            <person name="Quatrini R."/>
            <person name="Holmes D.S."/>
            <person name="Watkin E."/>
        </authorList>
    </citation>
    <scope>NUCLEOTIDE SEQUENCE [LARGE SCALE GENOMIC DNA]</scope>
    <source>
        <strain evidence="12 13">DSM 5130</strain>
    </source>
</reference>
<evidence type="ECO:0000256" key="8">
    <source>
        <dbReference type="ARBA" id="ARBA00032707"/>
    </source>
</evidence>
<evidence type="ECO:0000259" key="11">
    <source>
        <dbReference type="SMART" id="SM00014"/>
    </source>
</evidence>
<comment type="subcellular location">
    <subcellularLocation>
        <location evidence="1">Cell membrane</location>
        <topology evidence="1">Multi-pass membrane protein</topology>
    </subcellularLocation>
</comment>
<feature type="transmembrane region" description="Helical" evidence="10">
    <location>
        <begin position="30"/>
        <end position="53"/>
    </location>
</feature>
<evidence type="ECO:0000256" key="7">
    <source>
        <dbReference type="ARBA" id="ARBA00023136"/>
    </source>
</evidence>
<dbReference type="PANTHER" id="PTHR14969:SF62">
    <property type="entry name" value="DECAPRENYLPHOSPHORYL-5-PHOSPHORIBOSE PHOSPHATASE RV3807C-RELATED"/>
    <property type="match status" value="1"/>
</dbReference>
<accession>A0A1A6C1U9</accession>
<evidence type="ECO:0000256" key="3">
    <source>
        <dbReference type="ARBA" id="ARBA00022475"/>
    </source>
</evidence>
<proteinExistence type="predicted"/>
<dbReference type="InterPro" id="IPR000326">
    <property type="entry name" value="PAP2/HPO"/>
</dbReference>
<dbReference type="EMBL" id="JQSG02000006">
    <property type="protein sequence ID" value="OBS08525.1"/>
    <property type="molecule type" value="Genomic_DNA"/>
</dbReference>
<feature type="transmembrane region" description="Helical" evidence="10">
    <location>
        <begin position="155"/>
        <end position="173"/>
    </location>
</feature>
<comment type="caution">
    <text evidence="12">The sequence shown here is derived from an EMBL/GenBank/DDBJ whole genome shotgun (WGS) entry which is preliminary data.</text>
</comment>
<name>A0A1A6C1U9_9GAMM</name>
<evidence type="ECO:0000313" key="12">
    <source>
        <dbReference type="EMBL" id="OBS08525.1"/>
    </source>
</evidence>
<evidence type="ECO:0000256" key="9">
    <source>
        <dbReference type="ARBA" id="ARBA00047594"/>
    </source>
</evidence>
<organism evidence="12 13">
    <name type="scientific">Acidihalobacter prosperus</name>
    <dbReference type="NCBI Taxonomy" id="160660"/>
    <lineage>
        <taxon>Bacteria</taxon>
        <taxon>Pseudomonadati</taxon>
        <taxon>Pseudomonadota</taxon>
        <taxon>Gammaproteobacteria</taxon>
        <taxon>Chromatiales</taxon>
        <taxon>Ectothiorhodospiraceae</taxon>
        <taxon>Acidihalobacter</taxon>
    </lineage>
</organism>
<feature type="domain" description="Phosphatidic acid phosphatase type 2/haloperoxidase" evidence="11">
    <location>
        <begin position="63"/>
        <end position="170"/>
    </location>
</feature>
<dbReference type="OrthoDB" id="9780507at2"/>
<feature type="transmembrane region" description="Helical" evidence="10">
    <location>
        <begin position="59"/>
        <end position="79"/>
    </location>
</feature>
<keyword evidence="13" id="KW-1185">Reference proteome</keyword>
<dbReference type="CDD" id="cd01610">
    <property type="entry name" value="PAP2_like"/>
    <property type="match status" value="1"/>
</dbReference>
<feature type="transmembrane region" description="Helical" evidence="10">
    <location>
        <begin position="115"/>
        <end position="143"/>
    </location>
</feature>
<dbReference type="SUPFAM" id="SSF48317">
    <property type="entry name" value="Acid phosphatase/Vanadium-dependent haloperoxidase"/>
    <property type="match status" value="1"/>
</dbReference>
<gene>
    <name evidence="12" type="ORF">Thpro_022775</name>
</gene>
<dbReference type="Gene3D" id="1.20.144.10">
    <property type="entry name" value="Phosphatidic acid phosphatase type 2/haloperoxidase"/>
    <property type="match status" value="1"/>
</dbReference>
<keyword evidence="7 10" id="KW-0472">Membrane</keyword>
<dbReference type="EC" id="3.6.1.27" evidence="2"/>
<dbReference type="PANTHER" id="PTHR14969">
    <property type="entry name" value="SPHINGOSINE-1-PHOSPHATE PHOSPHOHYDROLASE"/>
    <property type="match status" value="1"/>
</dbReference>
<keyword evidence="5" id="KW-0378">Hydrolase</keyword>
<keyword evidence="3" id="KW-1003">Cell membrane</keyword>
<protein>
    <recommendedName>
        <fullName evidence="2">undecaprenyl-diphosphate phosphatase</fullName>
        <ecNumber evidence="2">3.6.1.27</ecNumber>
    </recommendedName>
    <alternativeName>
        <fullName evidence="8">Undecaprenyl pyrophosphate phosphatase</fullName>
    </alternativeName>
</protein>
<evidence type="ECO:0000256" key="1">
    <source>
        <dbReference type="ARBA" id="ARBA00004651"/>
    </source>
</evidence>
<dbReference type="SMART" id="SM00014">
    <property type="entry name" value="acidPPc"/>
    <property type="match status" value="1"/>
</dbReference>
<dbReference type="Proteomes" id="UP000029273">
    <property type="component" value="Unassembled WGS sequence"/>
</dbReference>